<evidence type="ECO:0000259" key="3">
    <source>
        <dbReference type="PROSITE" id="PS51000"/>
    </source>
</evidence>
<dbReference type="Pfam" id="PF25583">
    <property type="entry name" value="WCX"/>
    <property type="match status" value="1"/>
</dbReference>
<evidence type="ECO:0000256" key="2">
    <source>
        <dbReference type="ARBA" id="ARBA00023163"/>
    </source>
</evidence>
<dbReference type="InterPro" id="IPR036388">
    <property type="entry name" value="WH-like_DNA-bd_sf"/>
</dbReference>
<feature type="domain" description="HTH deoR-type" evidence="3">
    <location>
        <begin position="2"/>
        <end position="61"/>
    </location>
</feature>
<keyword evidence="1" id="KW-0805">Transcription regulation</keyword>
<dbReference type="PANTHER" id="PTHR34580">
    <property type="match status" value="1"/>
</dbReference>
<evidence type="ECO:0000313" key="5">
    <source>
        <dbReference type="Proteomes" id="UP001595843"/>
    </source>
</evidence>
<dbReference type="InterPro" id="IPR026881">
    <property type="entry name" value="WYL_dom"/>
</dbReference>
<dbReference type="InterPro" id="IPR036390">
    <property type="entry name" value="WH_DNA-bd_sf"/>
</dbReference>
<dbReference type="SUPFAM" id="SSF46785">
    <property type="entry name" value="Winged helix' DNA-binding domain"/>
    <property type="match status" value="1"/>
</dbReference>
<keyword evidence="5" id="KW-1185">Reference proteome</keyword>
<dbReference type="InterPro" id="IPR051534">
    <property type="entry name" value="CBASS_pafABC_assoc_protein"/>
</dbReference>
<dbReference type="EMBL" id="JBHSAP010000009">
    <property type="protein sequence ID" value="MFC4076650.1"/>
    <property type="molecule type" value="Genomic_DNA"/>
</dbReference>
<evidence type="ECO:0000256" key="1">
    <source>
        <dbReference type="ARBA" id="ARBA00023015"/>
    </source>
</evidence>
<dbReference type="InterPro" id="IPR001034">
    <property type="entry name" value="DeoR_HTH"/>
</dbReference>
<name>A0ABV8JE99_9BACL</name>
<dbReference type="PANTHER" id="PTHR34580:SF1">
    <property type="entry name" value="PROTEIN PAFC"/>
    <property type="match status" value="1"/>
</dbReference>
<proteinExistence type="predicted"/>
<dbReference type="Gene3D" id="1.10.10.10">
    <property type="entry name" value="Winged helix-like DNA-binding domain superfamily/Winged helix DNA-binding domain"/>
    <property type="match status" value="1"/>
</dbReference>
<dbReference type="PROSITE" id="PS52050">
    <property type="entry name" value="WYL"/>
    <property type="match status" value="1"/>
</dbReference>
<dbReference type="PROSITE" id="PS51000">
    <property type="entry name" value="HTH_DEOR_2"/>
    <property type="match status" value="1"/>
</dbReference>
<dbReference type="Pfam" id="PF13280">
    <property type="entry name" value="WYL"/>
    <property type="match status" value="1"/>
</dbReference>
<organism evidence="4 5">
    <name type="scientific">Salinithrix halophila</name>
    <dbReference type="NCBI Taxonomy" id="1485204"/>
    <lineage>
        <taxon>Bacteria</taxon>
        <taxon>Bacillati</taxon>
        <taxon>Bacillota</taxon>
        <taxon>Bacilli</taxon>
        <taxon>Bacillales</taxon>
        <taxon>Thermoactinomycetaceae</taxon>
        <taxon>Salinithrix</taxon>
    </lineage>
</organism>
<dbReference type="Proteomes" id="UP001595843">
    <property type="component" value="Unassembled WGS sequence"/>
</dbReference>
<dbReference type="InterPro" id="IPR013196">
    <property type="entry name" value="HTH_11"/>
</dbReference>
<dbReference type="InterPro" id="IPR057727">
    <property type="entry name" value="WCX_dom"/>
</dbReference>
<dbReference type="RefSeq" id="WP_380703780.1">
    <property type="nucleotide sequence ID" value="NZ_JBHSAP010000009.1"/>
</dbReference>
<accession>A0ABV8JE99</accession>
<sequence>MRADRLLRILLMLNSHQPVTANQLAERMEVSKRTIYRDIDDLNGAGIPIYAVRGQQGGFLLNRELRERLSFLNHAEIRDLFINRLPGPLIDLGAGKNFETALRKILEGLPVKHRHEADQLYKRVHLDPVHWFQEKESVPWLPAIESAMWENRCIQLTYSFNRRVLQPQIVRPYGLVAKSNIWYMVGATASEMDIHVYRVSQVQYVKVTSERFVCPKAFDLAQYWIKWCLEHEHSQAYSVIVKVPKRHVARVQEKLGNRIQHIDSPFTRNGKMVFNVHFLSEEDALGHLLQLGERVKVIEPDELGEKMVNRAKQILSLY</sequence>
<comment type="caution">
    <text evidence="4">The sequence shown here is derived from an EMBL/GenBank/DDBJ whole genome shotgun (WGS) entry which is preliminary data.</text>
</comment>
<reference evidence="5" key="1">
    <citation type="journal article" date="2019" name="Int. J. Syst. Evol. Microbiol.">
        <title>The Global Catalogue of Microorganisms (GCM) 10K type strain sequencing project: providing services to taxonomists for standard genome sequencing and annotation.</title>
        <authorList>
            <consortium name="The Broad Institute Genomics Platform"/>
            <consortium name="The Broad Institute Genome Sequencing Center for Infectious Disease"/>
            <person name="Wu L."/>
            <person name="Ma J."/>
        </authorList>
    </citation>
    <scope>NUCLEOTIDE SEQUENCE [LARGE SCALE GENOMIC DNA]</scope>
    <source>
        <strain evidence="5">IBRC-M 10813</strain>
    </source>
</reference>
<protein>
    <submittedName>
        <fullName evidence="4">Helix-turn-helix transcriptional regulator</fullName>
    </submittedName>
</protein>
<dbReference type="Pfam" id="PF08279">
    <property type="entry name" value="HTH_11"/>
    <property type="match status" value="1"/>
</dbReference>
<keyword evidence="2" id="KW-0804">Transcription</keyword>
<gene>
    <name evidence="4" type="ORF">ACFOUO_07490</name>
</gene>
<evidence type="ECO:0000313" key="4">
    <source>
        <dbReference type="EMBL" id="MFC4076650.1"/>
    </source>
</evidence>